<evidence type="ECO:0000313" key="2">
    <source>
        <dbReference type="EMBL" id="MCP2728919.1"/>
    </source>
</evidence>
<dbReference type="AlphaFoldDB" id="A0AAE3GRG3"/>
<protein>
    <submittedName>
        <fullName evidence="2">Uncharacterized protein</fullName>
    </submittedName>
</protein>
<keyword evidence="1" id="KW-0812">Transmembrane</keyword>
<gene>
    <name evidence="2" type="ORF">NJ959_10665</name>
</gene>
<proteinExistence type="predicted"/>
<name>A0AAE3GRG3_9CYAN</name>
<comment type="caution">
    <text evidence="2">The sequence shown here is derived from an EMBL/GenBank/DDBJ whole genome shotgun (WGS) entry which is preliminary data.</text>
</comment>
<keyword evidence="1" id="KW-1133">Transmembrane helix</keyword>
<accession>A0AAE3GRG3</accession>
<feature type="transmembrane region" description="Helical" evidence="1">
    <location>
        <begin position="20"/>
        <end position="39"/>
    </location>
</feature>
<keyword evidence="3" id="KW-1185">Reference proteome</keyword>
<dbReference type="EMBL" id="JAMZMM010000082">
    <property type="protein sequence ID" value="MCP2728919.1"/>
    <property type="molecule type" value="Genomic_DNA"/>
</dbReference>
<evidence type="ECO:0000313" key="3">
    <source>
        <dbReference type="Proteomes" id="UP001204953"/>
    </source>
</evidence>
<evidence type="ECO:0000256" key="1">
    <source>
        <dbReference type="SAM" id="Phobius"/>
    </source>
</evidence>
<reference evidence="2" key="1">
    <citation type="submission" date="2022-06" db="EMBL/GenBank/DDBJ databases">
        <title>New cyanobacteria of genus Symplocastrum in benthos of Lake Baikal.</title>
        <authorList>
            <person name="Sorokovikova E."/>
            <person name="Tikhonova I."/>
            <person name="Krasnopeev A."/>
            <person name="Evseev P."/>
            <person name="Gladkikh A."/>
            <person name="Belykh O."/>
        </authorList>
    </citation>
    <scope>NUCLEOTIDE SEQUENCE</scope>
    <source>
        <strain evidence="2">BBK-W-15</strain>
    </source>
</reference>
<sequence>MTNEDKQIEQPAKTKPISRFLGGAALGTFAIIIPISYAWPMDLNPVNIGFALLLVISCGLLSSIWGGKFIDAAMDVLNSFGS</sequence>
<keyword evidence="1" id="KW-0472">Membrane</keyword>
<organism evidence="2 3">
    <name type="scientific">Limnofasciculus baicalensis BBK-W-15</name>
    <dbReference type="NCBI Taxonomy" id="2699891"/>
    <lineage>
        <taxon>Bacteria</taxon>
        <taxon>Bacillati</taxon>
        <taxon>Cyanobacteriota</taxon>
        <taxon>Cyanophyceae</taxon>
        <taxon>Coleofasciculales</taxon>
        <taxon>Coleofasciculaceae</taxon>
        <taxon>Limnofasciculus</taxon>
        <taxon>Limnofasciculus baicalensis</taxon>
    </lineage>
</organism>
<dbReference type="Proteomes" id="UP001204953">
    <property type="component" value="Unassembled WGS sequence"/>
</dbReference>
<dbReference type="RefSeq" id="WP_254011710.1">
    <property type="nucleotide sequence ID" value="NZ_JAMZMM010000082.1"/>
</dbReference>
<feature type="transmembrane region" description="Helical" evidence="1">
    <location>
        <begin position="45"/>
        <end position="65"/>
    </location>
</feature>